<keyword evidence="2" id="KW-1185">Reference proteome</keyword>
<dbReference type="InterPro" id="IPR046169">
    <property type="entry name" value="DUF6171"/>
</dbReference>
<proteinExistence type="predicted"/>
<dbReference type="EMBL" id="BMAQ01000061">
    <property type="protein sequence ID" value="GFR39572.1"/>
    <property type="molecule type" value="Genomic_DNA"/>
</dbReference>
<gene>
    <name evidence="1" type="ORF">PRECH8_28680</name>
</gene>
<dbReference type="AlphaFoldDB" id="A0A916QF20"/>
<protein>
    <submittedName>
        <fullName evidence="1">Uncharacterized protein</fullName>
    </submittedName>
</protein>
<accession>A0A916QF20</accession>
<name>A0A916QF20_9BACL</name>
<comment type="caution">
    <text evidence="1">The sequence shown here is derived from an EMBL/GenBank/DDBJ whole genome shotgun (WGS) entry which is preliminary data.</text>
</comment>
<dbReference type="Proteomes" id="UP000654993">
    <property type="component" value="Unassembled WGS sequence"/>
</dbReference>
<dbReference type="Pfam" id="PF19668">
    <property type="entry name" value="DUF6171"/>
    <property type="match status" value="1"/>
</dbReference>
<evidence type="ECO:0000313" key="1">
    <source>
        <dbReference type="EMBL" id="GFR39572.1"/>
    </source>
</evidence>
<sequence>MNERETASTTSAAVHAASEAADAANVAANTAVHAAANVAANTAVHAAANVAANAGTNNGEREGCKGCSASVHVDQQQLDRILASLNARPEQCVDEATYMQRLSICQTCPSLAYDTTCMHCGCLVAVRALLKNQACPYPGQARWS</sequence>
<dbReference type="RefSeq" id="WP_242457602.1">
    <property type="nucleotide sequence ID" value="NZ_BMAQ01000061.1"/>
</dbReference>
<organism evidence="1 2">
    <name type="scientific">Insulibacter thermoxylanivorax</name>
    <dbReference type="NCBI Taxonomy" id="2749268"/>
    <lineage>
        <taxon>Bacteria</taxon>
        <taxon>Bacillati</taxon>
        <taxon>Bacillota</taxon>
        <taxon>Bacilli</taxon>
        <taxon>Bacillales</taxon>
        <taxon>Paenibacillaceae</taxon>
        <taxon>Insulibacter</taxon>
    </lineage>
</organism>
<reference evidence="1" key="1">
    <citation type="submission" date="2020-08" db="EMBL/GenBank/DDBJ databases">
        <authorList>
            <person name="Uke A."/>
            <person name="Chhe C."/>
            <person name="Baramee S."/>
            <person name="Kosugi A."/>
        </authorList>
    </citation>
    <scope>NUCLEOTIDE SEQUENCE</scope>
    <source>
        <strain evidence="1">DA-C8</strain>
    </source>
</reference>
<reference evidence="1" key="2">
    <citation type="journal article" date="2021" name="Data Brief">
        <title>Draft genome sequence data of the facultative, thermophilic, xylanolytic bacterium Paenibacillus sp. strain DA-C8.</title>
        <authorList>
            <person name="Chhe C."/>
            <person name="Uke A."/>
            <person name="Baramee S."/>
            <person name="Ungkulpasvich U."/>
            <person name="Tachaapaikoon C."/>
            <person name="Pason P."/>
            <person name="Waeonukul R."/>
            <person name="Ratanakhanokchai K."/>
            <person name="Kosugi A."/>
        </authorList>
    </citation>
    <scope>NUCLEOTIDE SEQUENCE</scope>
    <source>
        <strain evidence="1">DA-C8</strain>
    </source>
</reference>
<evidence type="ECO:0000313" key="2">
    <source>
        <dbReference type="Proteomes" id="UP000654993"/>
    </source>
</evidence>